<evidence type="ECO:0000256" key="1">
    <source>
        <dbReference type="SAM" id="Phobius"/>
    </source>
</evidence>
<comment type="caution">
    <text evidence="3">The sequence shown here is derived from an EMBL/GenBank/DDBJ whole genome shotgun (WGS) entry which is preliminary data.</text>
</comment>
<reference evidence="3 4" key="1">
    <citation type="journal article" date="2022" name="Genome Biol. Evol.">
        <title>Host diet, physiology and behaviors set the stage for Lachnospiraceae cladogenesis.</title>
        <authorList>
            <person name="Vera-Ponce De Leon A."/>
            <person name="Schneider M."/>
            <person name="Jahnes B.C."/>
            <person name="Sadowski V."/>
            <person name="Camuy-Velez L.A."/>
            <person name="Duan J."/>
            <person name="Sabree Z.L."/>
        </authorList>
    </citation>
    <scope>NUCLEOTIDE SEQUENCE [LARGE SCALE GENOMIC DNA]</scope>
    <source>
        <strain evidence="3 4">PAL227</strain>
    </source>
</reference>
<keyword evidence="4" id="KW-1185">Reference proteome</keyword>
<organism evidence="3 4">
    <name type="scientific">Ohessyouella blattaphilus</name>
    <dbReference type="NCBI Taxonomy" id="2949333"/>
    <lineage>
        <taxon>Bacteria</taxon>
        <taxon>Bacillati</taxon>
        <taxon>Bacillota</taxon>
        <taxon>Clostridia</taxon>
        <taxon>Lachnospirales</taxon>
        <taxon>Lachnospiraceae</taxon>
        <taxon>Ohessyouella</taxon>
    </lineage>
</organism>
<gene>
    <name evidence="3" type="ORF">NK118_03690</name>
</gene>
<feature type="chain" id="PRO_5045172462" evidence="2">
    <location>
        <begin position="28"/>
        <end position="635"/>
    </location>
</feature>
<evidence type="ECO:0000256" key="2">
    <source>
        <dbReference type="SAM" id="SignalP"/>
    </source>
</evidence>
<evidence type="ECO:0000313" key="3">
    <source>
        <dbReference type="EMBL" id="MCP1109350.1"/>
    </source>
</evidence>
<dbReference type="EMBL" id="JAMZFV010000003">
    <property type="protein sequence ID" value="MCP1109350.1"/>
    <property type="molecule type" value="Genomic_DNA"/>
</dbReference>
<keyword evidence="1" id="KW-0472">Membrane</keyword>
<keyword evidence="1" id="KW-1133">Transmembrane helix</keyword>
<proteinExistence type="predicted"/>
<keyword evidence="1" id="KW-0812">Transmembrane</keyword>
<feature type="transmembrane region" description="Helical" evidence="1">
    <location>
        <begin position="598"/>
        <end position="620"/>
    </location>
</feature>
<accession>A0ABT1EF78</accession>
<dbReference type="RefSeq" id="WP_262068260.1">
    <property type="nucleotide sequence ID" value="NZ_JAMXOC010000003.1"/>
</dbReference>
<name>A0ABT1EF78_9FIRM</name>
<feature type="signal peptide" evidence="2">
    <location>
        <begin position="1"/>
        <end position="27"/>
    </location>
</feature>
<dbReference type="Proteomes" id="UP001523565">
    <property type="component" value="Unassembled WGS sequence"/>
</dbReference>
<protein>
    <submittedName>
        <fullName evidence="3">Uncharacterized protein</fullName>
    </submittedName>
</protein>
<evidence type="ECO:0000313" key="4">
    <source>
        <dbReference type="Proteomes" id="UP001523565"/>
    </source>
</evidence>
<keyword evidence="2" id="KW-0732">Signal</keyword>
<sequence>MKKRGLSLIMAIMLIAGLILPTTTVKSAPESAQYANWQIDNQLQWFDMGSNDGETYTYEVYNESSKTVIESGTFQGSMSTQKVSADLHLTVQYYLNVDGEKVLVYSRQSPEVHTYEVQYFYKDANGGETFLCTEEDGELNYGDRYIHTPSSYIVVGNREYQPVDGQGSIAVVYGQKIYKVYYTDYVPEPTYAIANLRDEYNNILKTLKVTIPYGNGGDGSVTLDIPATVDSRSRHYLYDEDANNELAIGKSAPIPYCDENVVFDIFYKVQEEEVQGVYPVTVNYMAYEGNTFVKQIGASGFTGDTTKEGDVVFTGAPLELRVRNNVTGVDEYYTRVGDGKITHKHGEKQRAYEVRYELADAQAGYDWIVKAYDSENNFLKSYTYRVEVDDTKTHTVEPSIKKDGKTYIVGEGVPMELVHQFGGTRVVNVVYQEVGTTLVPSYTLKVRYLSVSDEKILKEEDIEVKAEEGGVDITTDAEFKFEGNEYVRLGGQLDKIRHNYFSKQRTQVVYFRDINDDANADTIVTVTDVINVDDPESTAAAGGATEGDTVTVLSNETTGETEVLDEQGVPLAESIANKNVPKAKKVEKEAAASAQPNWPVIISLLALALALIIGAAFFVAKKKKKVNDVEGNDQN</sequence>